<feature type="transmembrane region" description="Helical" evidence="1">
    <location>
        <begin position="427"/>
        <end position="450"/>
    </location>
</feature>
<feature type="transmembrane region" description="Helical" evidence="1">
    <location>
        <begin position="190"/>
        <end position="215"/>
    </location>
</feature>
<dbReference type="EMBL" id="WTYF01000004">
    <property type="protein sequence ID" value="MXO51810.1"/>
    <property type="molecule type" value="Genomic_DNA"/>
</dbReference>
<keyword evidence="3" id="KW-1185">Reference proteome</keyword>
<dbReference type="RefSeq" id="WP_160608510.1">
    <property type="nucleotide sequence ID" value="NZ_WTYF01000004.1"/>
</dbReference>
<feature type="transmembrane region" description="Helical" evidence="1">
    <location>
        <begin position="373"/>
        <end position="390"/>
    </location>
</feature>
<dbReference type="AlphaFoldDB" id="A0A844Y0D9"/>
<evidence type="ECO:0000256" key="1">
    <source>
        <dbReference type="SAM" id="Phobius"/>
    </source>
</evidence>
<proteinExistence type="predicted"/>
<feature type="transmembrane region" description="Helical" evidence="1">
    <location>
        <begin position="15"/>
        <end position="36"/>
    </location>
</feature>
<feature type="transmembrane region" description="Helical" evidence="1">
    <location>
        <begin position="342"/>
        <end position="364"/>
    </location>
</feature>
<comment type="caution">
    <text evidence="2">The sequence shown here is derived from an EMBL/GenBank/DDBJ whole genome shotgun (WGS) entry which is preliminary data.</text>
</comment>
<protein>
    <recommendedName>
        <fullName evidence="4">AcrB/AcrD/AcrF family protein</fullName>
    </recommendedName>
</protein>
<keyword evidence="1" id="KW-0812">Transmembrane</keyword>
<feature type="transmembrane region" description="Helical" evidence="1">
    <location>
        <begin position="106"/>
        <end position="125"/>
    </location>
</feature>
<accession>A0A844Y0D9</accession>
<dbReference type="OrthoDB" id="1082056at2"/>
<feature type="transmembrane region" description="Helical" evidence="1">
    <location>
        <begin position="131"/>
        <end position="150"/>
    </location>
</feature>
<evidence type="ECO:0000313" key="2">
    <source>
        <dbReference type="EMBL" id="MXO51810.1"/>
    </source>
</evidence>
<sequence>MTSDRRLRHDRRPSVAVFVLWLAASIVLAFMARSYLEQLRFADADDVIRLLQVRDLLAGQSWWDVTQYRIAPPEGVAMHWSRLVDVPLALVMLALEPLLGSARAELAALVIVPLGILLVIMQVVGRLAWRLFDRTTAIMACFALLLWPLLLVEMQPLRIDHHAWQIAAVAVALWAISWREPIRGGTVAGLAMAIGASISLEILPMTAAFGLVLFLRWAVDYRQRVWLVCYMQSLAVTLIAIFALTKGAGALTGPAYCDAITLPHIGFFAVAALGTSVLGRMQRVTLPLFVLLFAAVGALAAGAMALAAPQCIASPFGSLDPLVRELWYANVREGTPIWQQDAHIIVGKSLHMLLALGATVALVLRSRDWLRQWWIEYTLVLLVALLAAMMTHRSFYYVGVVGCVPLGWLAASMLARLRRSGGPLPSLGAAVGIYLVLMPSAPVNILAPLLRDSAPTREQVATAPIRSSACGLSVRQTDLARLEPGVVFAQFDIGPFFLLNTPHKVVATGHHRADAAMRDVLQAFTASPDEARAIVERRGADYLAICPEVAEARNLADYGGSQSLMARLLADDAPGWLEKIPSEDAGAIRVWRVRPD</sequence>
<reference evidence="2 3" key="1">
    <citation type="submission" date="2019-12" db="EMBL/GenBank/DDBJ databases">
        <title>Genomic-based taxomic classification of the family Erythrobacteraceae.</title>
        <authorList>
            <person name="Xu L."/>
        </authorList>
    </citation>
    <scope>NUCLEOTIDE SEQUENCE [LARGE SCALE GENOMIC DNA]</scope>
    <source>
        <strain evidence="2 3">DSM 16225</strain>
    </source>
</reference>
<feature type="transmembrane region" description="Helical" evidence="1">
    <location>
        <begin position="227"/>
        <end position="248"/>
    </location>
</feature>
<keyword evidence="1" id="KW-0472">Membrane</keyword>
<organism evidence="2 3">
    <name type="scientific">Qipengyuania gaetbuli</name>
    <dbReference type="NCBI Taxonomy" id="266952"/>
    <lineage>
        <taxon>Bacteria</taxon>
        <taxon>Pseudomonadati</taxon>
        <taxon>Pseudomonadota</taxon>
        <taxon>Alphaproteobacteria</taxon>
        <taxon>Sphingomonadales</taxon>
        <taxon>Erythrobacteraceae</taxon>
        <taxon>Qipengyuania</taxon>
    </lineage>
</organism>
<feature type="transmembrane region" description="Helical" evidence="1">
    <location>
        <begin position="286"/>
        <end position="308"/>
    </location>
</feature>
<keyword evidence="1" id="KW-1133">Transmembrane helix</keyword>
<evidence type="ECO:0000313" key="3">
    <source>
        <dbReference type="Proteomes" id="UP000444185"/>
    </source>
</evidence>
<name>A0A844Y0D9_9SPHN</name>
<dbReference type="Proteomes" id="UP000444185">
    <property type="component" value="Unassembled WGS sequence"/>
</dbReference>
<gene>
    <name evidence="2" type="ORF">GRI42_10900</name>
</gene>
<evidence type="ECO:0008006" key="4">
    <source>
        <dbReference type="Google" id="ProtNLM"/>
    </source>
</evidence>
<feature type="transmembrane region" description="Helical" evidence="1">
    <location>
        <begin position="260"/>
        <end position="279"/>
    </location>
</feature>
<feature type="transmembrane region" description="Helical" evidence="1">
    <location>
        <begin position="396"/>
        <end position="415"/>
    </location>
</feature>